<dbReference type="InterPro" id="IPR036759">
    <property type="entry name" value="TPK_catalytic_sf"/>
</dbReference>
<keyword evidence="2" id="KW-0547">Nucleotide-binding</keyword>
<dbReference type="EMBL" id="JENY01000001">
    <property type="protein sequence ID" value="EXL10377.1"/>
    <property type="molecule type" value="Genomic_DNA"/>
</dbReference>
<dbReference type="EC" id="2.7.6.2" evidence="5"/>
<dbReference type="InterPro" id="IPR007373">
    <property type="entry name" value="Thiamin_PyroPKinase_B1-bd"/>
</dbReference>
<evidence type="ECO:0000256" key="5">
    <source>
        <dbReference type="NCBIfam" id="TIGR01378"/>
    </source>
</evidence>
<evidence type="ECO:0000256" key="2">
    <source>
        <dbReference type="ARBA" id="ARBA00022741"/>
    </source>
</evidence>
<sequence>MSRYTILLGGGLVRTPALDRQIAGTRVIAADSGIRHAETLGIVPELWVGDFDSAPPALPERLKAVPKRQFPSDKDSTDGELAVDIALEQGATALVLAGAFGGPRADHSFLHMALALRLAEKGIDALLTSGTQEGRPLLHAEAVFGYGDGTLFSILGFSELSGLTVRGAKWPLDGVSVPFGSSLTMSNEVRGQLSVKLGQGRALLLAHPLTGKEV</sequence>
<dbReference type="OrthoDB" id="9804377at2"/>
<reference evidence="7 9" key="1">
    <citation type="submission" date="2014-02" db="EMBL/GenBank/DDBJ databases">
        <title>Aquamicrobium defluvii Genome sequencing.</title>
        <authorList>
            <person name="Wang X."/>
        </authorList>
    </citation>
    <scope>NUCLEOTIDE SEQUENCE [LARGE SCALE GENOMIC DNA]</scope>
    <source>
        <strain evidence="7 9">W13Z1</strain>
    </source>
</reference>
<dbReference type="GO" id="GO:0004788">
    <property type="term" value="F:thiamine diphosphokinase activity"/>
    <property type="evidence" value="ECO:0007669"/>
    <property type="project" value="UniProtKB-UniRule"/>
</dbReference>
<keyword evidence="3 7" id="KW-0418">Kinase</keyword>
<dbReference type="STRING" id="69279.BG36_00495"/>
<accession>A0A011U1T6</accession>
<dbReference type="Pfam" id="PF04265">
    <property type="entry name" value="TPK_B1_binding"/>
    <property type="match status" value="1"/>
</dbReference>
<keyword evidence="10" id="KW-1185">Reference proteome</keyword>
<dbReference type="PATRIC" id="fig|69279.3.peg.101"/>
<dbReference type="SMART" id="SM00983">
    <property type="entry name" value="TPK_B1_binding"/>
    <property type="match status" value="1"/>
</dbReference>
<evidence type="ECO:0000313" key="8">
    <source>
        <dbReference type="EMBL" id="TDR37173.1"/>
    </source>
</evidence>
<dbReference type="Proteomes" id="UP000294958">
    <property type="component" value="Unassembled WGS sequence"/>
</dbReference>
<dbReference type="InterPro" id="IPR007371">
    <property type="entry name" value="TPK_catalytic"/>
</dbReference>
<dbReference type="GO" id="GO:0005524">
    <property type="term" value="F:ATP binding"/>
    <property type="evidence" value="ECO:0007669"/>
    <property type="project" value="UniProtKB-KW"/>
</dbReference>
<evidence type="ECO:0000256" key="1">
    <source>
        <dbReference type="ARBA" id="ARBA00022679"/>
    </source>
</evidence>
<evidence type="ECO:0000256" key="4">
    <source>
        <dbReference type="ARBA" id="ARBA00022840"/>
    </source>
</evidence>
<evidence type="ECO:0000313" key="7">
    <source>
        <dbReference type="EMBL" id="EXL10377.1"/>
    </source>
</evidence>
<evidence type="ECO:0000259" key="6">
    <source>
        <dbReference type="SMART" id="SM00983"/>
    </source>
</evidence>
<dbReference type="NCBIfam" id="TIGR01378">
    <property type="entry name" value="thi_PPkinase"/>
    <property type="match status" value="1"/>
</dbReference>
<dbReference type="GO" id="GO:0009229">
    <property type="term" value="P:thiamine diphosphate biosynthetic process"/>
    <property type="evidence" value="ECO:0007669"/>
    <property type="project" value="InterPro"/>
</dbReference>
<gene>
    <name evidence="7" type="ORF">BG36_00495</name>
    <name evidence="8" type="ORF">DES43_10399</name>
</gene>
<dbReference type="Gene3D" id="3.40.50.10240">
    <property type="entry name" value="Thiamin pyrophosphokinase, catalytic domain"/>
    <property type="match status" value="1"/>
</dbReference>
<dbReference type="AlphaFoldDB" id="A0A011U1T6"/>
<dbReference type="CDD" id="cd07995">
    <property type="entry name" value="TPK"/>
    <property type="match status" value="1"/>
</dbReference>
<dbReference type="eggNOG" id="COG1564">
    <property type="taxonomic scope" value="Bacteria"/>
</dbReference>
<dbReference type="GO" id="GO:0016301">
    <property type="term" value="F:kinase activity"/>
    <property type="evidence" value="ECO:0007669"/>
    <property type="project" value="UniProtKB-KW"/>
</dbReference>
<comment type="caution">
    <text evidence="7">The sequence shown here is derived from an EMBL/GenBank/DDBJ whole genome shotgun (WGS) entry which is preliminary data.</text>
</comment>
<dbReference type="GO" id="GO:0006772">
    <property type="term" value="P:thiamine metabolic process"/>
    <property type="evidence" value="ECO:0007669"/>
    <property type="project" value="UniProtKB-UniRule"/>
</dbReference>
<name>A0A011U1T6_9HYPH</name>
<organism evidence="7 9">
    <name type="scientific">Aquamicrobium defluvii</name>
    <dbReference type="NCBI Taxonomy" id="69279"/>
    <lineage>
        <taxon>Bacteria</taxon>
        <taxon>Pseudomonadati</taxon>
        <taxon>Pseudomonadota</taxon>
        <taxon>Alphaproteobacteria</taxon>
        <taxon>Hyphomicrobiales</taxon>
        <taxon>Phyllobacteriaceae</taxon>
        <taxon>Aquamicrobium</taxon>
    </lineage>
</organism>
<dbReference type="PANTHER" id="PTHR41299">
    <property type="entry name" value="THIAMINE PYROPHOSPHOKINASE"/>
    <property type="match status" value="1"/>
</dbReference>
<dbReference type="GO" id="GO:0030975">
    <property type="term" value="F:thiamine binding"/>
    <property type="evidence" value="ECO:0007669"/>
    <property type="project" value="InterPro"/>
</dbReference>
<keyword evidence="1" id="KW-0808">Transferase</keyword>
<evidence type="ECO:0000256" key="3">
    <source>
        <dbReference type="ARBA" id="ARBA00022777"/>
    </source>
</evidence>
<dbReference type="InterPro" id="IPR053149">
    <property type="entry name" value="TPK"/>
</dbReference>
<protein>
    <recommendedName>
        <fullName evidence="5">Thiamine diphosphokinase</fullName>
        <ecNumber evidence="5">2.7.6.2</ecNumber>
    </recommendedName>
</protein>
<dbReference type="HOGENOM" id="CLU_044237_1_1_5"/>
<dbReference type="RefSeq" id="WP_035021997.1">
    <property type="nucleotide sequence ID" value="NZ_KK073877.1"/>
</dbReference>
<reference evidence="8 10" key="2">
    <citation type="submission" date="2019-03" db="EMBL/GenBank/DDBJ databases">
        <title>Genomic Encyclopedia of Type Strains, Phase IV (KMG-IV): sequencing the most valuable type-strain genomes for metagenomic binning, comparative biology and taxonomic classification.</title>
        <authorList>
            <person name="Goeker M."/>
        </authorList>
    </citation>
    <scope>NUCLEOTIDE SEQUENCE [LARGE SCALE GENOMIC DNA]</scope>
    <source>
        <strain evidence="8 10">DSM 11603</strain>
    </source>
</reference>
<evidence type="ECO:0000313" key="10">
    <source>
        <dbReference type="Proteomes" id="UP000294958"/>
    </source>
</evidence>
<dbReference type="EMBL" id="SNZF01000003">
    <property type="protein sequence ID" value="TDR37173.1"/>
    <property type="molecule type" value="Genomic_DNA"/>
</dbReference>
<evidence type="ECO:0000313" key="9">
    <source>
        <dbReference type="Proteomes" id="UP000019849"/>
    </source>
</evidence>
<keyword evidence="4" id="KW-0067">ATP-binding</keyword>
<dbReference type="InterPro" id="IPR006282">
    <property type="entry name" value="Thi_PPkinase"/>
</dbReference>
<dbReference type="Pfam" id="PF04263">
    <property type="entry name" value="TPK_catalytic"/>
    <property type="match status" value="1"/>
</dbReference>
<feature type="domain" description="Thiamin pyrophosphokinase thiamin-binding" evidence="6">
    <location>
        <begin position="134"/>
        <end position="203"/>
    </location>
</feature>
<dbReference type="PANTHER" id="PTHR41299:SF1">
    <property type="entry name" value="THIAMINE PYROPHOSPHOKINASE"/>
    <property type="match status" value="1"/>
</dbReference>
<proteinExistence type="predicted"/>
<dbReference type="Proteomes" id="UP000019849">
    <property type="component" value="Unassembled WGS sequence"/>
</dbReference>
<dbReference type="SUPFAM" id="SSF63999">
    <property type="entry name" value="Thiamin pyrophosphokinase, catalytic domain"/>
    <property type="match status" value="1"/>
</dbReference>